<gene>
    <name evidence="2" type="ORF">E2C01_003218</name>
</gene>
<feature type="region of interest" description="Disordered" evidence="1">
    <location>
        <begin position="75"/>
        <end position="109"/>
    </location>
</feature>
<reference evidence="2 3" key="1">
    <citation type="submission" date="2019-05" db="EMBL/GenBank/DDBJ databases">
        <title>Another draft genome of Portunus trituberculatus and its Hox gene families provides insights of decapod evolution.</title>
        <authorList>
            <person name="Jeong J.-H."/>
            <person name="Song I."/>
            <person name="Kim S."/>
            <person name="Choi T."/>
            <person name="Kim D."/>
            <person name="Ryu S."/>
            <person name="Kim W."/>
        </authorList>
    </citation>
    <scope>NUCLEOTIDE SEQUENCE [LARGE SCALE GENOMIC DNA]</scope>
    <source>
        <tissue evidence="2">Muscle</tissue>
    </source>
</reference>
<protein>
    <submittedName>
        <fullName evidence="2">Uncharacterized protein</fullName>
    </submittedName>
</protein>
<dbReference type="EMBL" id="VSRR010000122">
    <property type="protein sequence ID" value="MPC10579.1"/>
    <property type="molecule type" value="Genomic_DNA"/>
</dbReference>
<evidence type="ECO:0000256" key="1">
    <source>
        <dbReference type="SAM" id="MobiDB-lite"/>
    </source>
</evidence>
<evidence type="ECO:0000313" key="2">
    <source>
        <dbReference type="EMBL" id="MPC10579.1"/>
    </source>
</evidence>
<sequence>MAASTRLQPVYSRHSTQHQSTPDFLVLGIRQASYPRSPHQQRFSCVLRFQAFLRESAMGQNKVCTSNTYGYPEASQSAVKVKSKAQQASSGASKTAGPTGGSTKDKKDVWGPIYQNRQHFIDMHIC</sequence>
<keyword evidence="3" id="KW-1185">Reference proteome</keyword>
<name>A0A5B7CM05_PORTR</name>
<accession>A0A5B7CM05</accession>
<dbReference type="Proteomes" id="UP000324222">
    <property type="component" value="Unassembled WGS sequence"/>
</dbReference>
<feature type="compositionally biased region" description="Low complexity" evidence="1">
    <location>
        <begin position="75"/>
        <end position="97"/>
    </location>
</feature>
<comment type="caution">
    <text evidence="2">The sequence shown here is derived from an EMBL/GenBank/DDBJ whole genome shotgun (WGS) entry which is preliminary data.</text>
</comment>
<proteinExistence type="predicted"/>
<organism evidence="2 3">
    <name type="scientific">Portunus trituberculatus</name>
    <name type="common">Swimming crab</name>
    <name type="synonym">Neptunus trituberculatus</name>
    <dbReference type="NCBI Taxonomy" id="210409"/>
    <lineage>
        <taxon>Eukaryota</taxon>
        <taxon>Metazoa</taxon>
        <taxon>Ecdysozoa</taxon>
        <taxon>Arthropoda</taxon>
        <taxon>Crustacea</taxon>
        <taxon>Multicrustacea</taxon>
        <taxon>Malacostraca</taxon>
        <taxon>Eumalacostraca</taxon>
        <taxon>Eucarida</taxon>
        <taxon>Decapoda</taxon>
        <taxon>Pleocyemata</taxon>
        <taxon>Brachyura</taxon>
        <taxon>Eubrachyura</taxon>
        <taxon>Portunoidea</taxon>
        <taxon>Portunidae</taxon>
        <taxon>Portuninae</taxon>
        <taxon>Portunus</taxon>
    </lineage>
</organism>
<dbReference type="OrthoDB" id="6860066at2759"/>
<evidence type="ECO:0000313" key="3">
    <source>
        <dbReference type="Proteomes" id="UP000324222"/>
    </source>
</evidence>
<dbReference type="AlphaFoldDB" id="A0A5B7CM05"/>